<dbReference type="AlphaFoldDB" id="A0A433T9U2"/>
<comment type="caution">
    <text evidence="2">The sequence shown here is derived from an EMBL/GenBank/DDBJ whole genome shotgun (WGS) entry which is preliminary data.</text>
</comment>
<evidence type="ECO:0000313" key="3">
    <source>
        <dbReference type="Proteomes" id="UP000271974"/>
    </source>
</evidence>
<reference evidence="2 3" key="1">
    <citation type="submission" date="2019-01" db="EMBL/GenBank/DDBJ databases">
        <title>A draft genome assembly of the solar-powered sea slug Elysia chlorotica.</title>
        <authorList>
            <person name="Cai H."/>
            <person name="Li Q."/>
            <person name="Fang X."/>
            <person name="Li J."/>
            <person name="Curtis N.E."/>
            <person name="Altenburger A."/>
            <person name="Shibata T."/>
            <person name="Feng M."/>
            <person name="Maeda T."/>
            <person name="Schwartz J.A."/>
            <person name="Shigenobu S."/>
            <person name="Lundholm N."/>
            <person name="Nishiyama T."/>
            <person name="Yang H."/>
            <person name="Hasebe M."/>
            <person name="Li S."/>
            <person name="Pierce S.K."/>
            <person name="Wang J."/>
        </authorList>
    </citation>
    <scope>NUCLEOTIDE SEQUENCE [LARGE SCALE GENOMIC DNA]</scope>
    <source>
        <strain evidence="2">EC2010</strain>
        <tissue evidence="2">Whole organism of an adult</tissue>
    </source>
</reference>
<accession>A0A433T9U2</accession>
<keyword evidence="3" id="KW-1185">Reference proteome</keyword>
<feature type="chain" id="PRO_5019162824" description="DUF19 domain-containing protein" evidence="1">
    <location>
        <begin position="23"/>
        <end position="449"/>
    </location>
</feature>
<evidence type="ECO:0008006" key="4">
    <source>
        <dbReference type="Google" id="ProtNLM"/>
    </source>
</evidence>
<protein>
    <recommendedName>
        <fullName evidence="4">DUF19 domain-containing protein</fullName>
    </recommendedName>
</protein>
<name>A0A433T9U2_ELYCH</name>
<evidence type="ECO:0000256" key="1">
    <source>
        <dbReference type="SAM" id="SignalP"/>
    </source>
</evidence>
<dbReference type="EMBL" id="RQTK01000516">
    <property type="protein sequence ID" value="RUS78345.1"/>
    <property type="molecule type" value="Genomic_DNA"/>
</dbReference>
<evidence type="ECO:0000313" key="2">
    <source>
        <dbReference type="EMBL" id="RUS78345.1"/>
    </source>
</evidence>
<dbReference type="Proteomes" id="UP000271974">
    <property type="component" value="Unassembled WGS sequence"/>
</dbReference>
<keyword evidence="1" id="KW-0732">Signal</keyword>
<dbReference type="OrthoDB" id="10520966at2759"/>
<gene>
    <name evidence="2" type="ORF">EGW08_013896</name>
</gene>
<sequence>MDYSVKVAVLILLLAVIDASTSSVIKRDFDEGQEEENNSSKCMDKKSENCVKPNLEQYDSVFSNIQTAGEFISIRSNLERWSSSFQEAKICMQREMAEPYCSGVTEKQTFDIEVEFYSGYLASPENVDILVNLSTSDCFNNSSLLESAEQEFYSCMPLLYGVSYDQEADLCQAVDNTRECIVYSGSHWCGSVAGDFVGSVWDYLVHTESGREYKDNYTATYFSNMDYSVKVAVLILLLAIIDASTSSVIKRGFDEGQEEENNSSKCMDKKSENCVKPNLEQYDSVFSNIQTAGEFISIRSNLERWSSSFQEAKICMQREMAEPYCSGVTEKQTFDIEVEFYSGYLASPENMDILVNLSTSDCFKNSSLLESAEQEFYSCMPLLYGVSYDQEADLCQAVDNTRECIVYSGSHWCGSVAGDFVGSVWDYLVHTESGRNLSVATSIIKLICL</sequence>
<feature type="signal peptide" evidence="1">
    <location>
        <begin position="1"/>
        <end position="22"/>
    </location>
</feature>
<proteinExistence type="predicted"/>
<organism evidence="2 3">
    <name type="scientific">Elysia chlorotica</name>
    <name type="common">Eastern emerald elysia</name>
    <name type="synonym">Sea slug</name>
    <dbReference type="NCBI Taxonomy" id="188477"/>
    <lineage>
        <taxon>Eukaryota</taxon>
        <taxon>Metazoa</taxon>
        <taxon>Spiralia</taxon>
        <taxon>Lophotrochozoa</taxon>
        <taxon>Mollusca</taxon>
        <taxon>Gastropoda</taxon>
        <taxon>Heterobranchia</taxon>
        <taxon>Euthyneura</taxon>
        <taxon>Panpulmonata</taxon>
        <taxon>Sacoglossa</taxon>
        <taxon>Placobranchoidea</taxon>
        <taxon>Plakobranchidae</taxon>
        <taxon>Elysia</taxon>
    </lineage>
</organism>